<dbReference type="SMART" id="SM00360">
    <property type="entry name" value="RRM"/>
    <property type="match status" value="1"/>
</dbReference>
<dbReference type="Proteomes" id="UP000677054">
    <property type="component" value="Unassembled WGS sequence"/>
</dbReference>
<evidence type="ECO:0000256" key="4">
    <source>
        <dbReference type="ARBA" id="ARBA00022884"/>
    </source>
</evidence>
<dbReference type="Pfam" id="PF16093">
    <property type="entry name" value="PAC4"/>
    <property type="match status" value="1"/>
</dbReference>
<protein>
    <recommendedName>
        <fullName evidence="3">peptidylprolyl isomerase</fullName>
        <ecNumber evidence="3">5.2.1.8</ecNumber>
    </recommendedName>
</protein>
<dbReference type="PROSITE" id="PS50072">
    <property type="entry name" value="CSA_PPIASE_2"/>
    <property type="match status" value="1"/>
</dbReference>
<dbReference type="OrthoDB" id="2083at2759"/>
<dbReference type="SUPFAM" id="SSF54928">
    <property type="entry name" value="RNA-binding domain, RBD"/>
    <property type="match status" value="1"/>
</dbReference>
<evidence type="ECO:0000313" key="13">
    <source>
        <dbReference type="Proteomes" id="UP000677054"/>
    </source>
</evidence>
<dbReference type="EMBL" id="LR899525">
    <property type="protein sequence ID" value="CAD7240097.1"/>
    <property type="molecule type" value="Genomic_DNA"/>
</dbReference>
<dbReference type="Pfam" id="PF00076">
    <property type="entry name" value="RRM_1"/>
    <property type="match status" value="1"/>
</dbReference>
<accession>A0A7R8ZX30</accession>
<feature type="compositionally biased region" description="Basic and acidic residues" evidence="9">
    <location>
        <begin position="716"/>
        <end position="729"/>
    </location>
</feature>
<dbReference type="GO" id="GO:0003723">
    <property type="term" value="F:RNA binding"/>
    <property type="evidence" value="ECO:0007669"/>
    <property type="project" value="UniProtKB-UniRule"/>
</dbReference>
<feature type="compositionally biased region" description="Basic and acidic residues" evidence="9">
    <location>
        <begin position="662"/>
        <end position="684"/>
    </location>
</feature>
<dbReference type="CDD" id="cd12235">
    <property type="entry name" value="RRM_PPIL4"/>
    <property type="match status" value="1"/>
</dbReference>
<comment type="subcellular location">
    <subcellularLocation>
        <location evidence="2">Nucleus</location>
    </subcellularLocation>
</comment>
<dbReference type="InterPro" id="IPR002130">
    <property type="entry name" value="Cyclophilin-type_PPIase_dom"/>
</dbReference>
<name>A0A7R8ZX30_9CRUS</name>
<dbReference type="EC" id="5.2.1.8" evidence="3"/>
<dbReference type="InterPro" id="IPR035542">
    <property type="entry name" value="CRIP"/>
</dbReference>
<evidence type="ECO:0000256" key="8">
    <source>
        <dbReference type="PROSITE-ProRule" id="PRU00176"/>
    </source>
</evidence>
<evidence type="ECO:0000313" key="12">
    <source>
        <dbReference type="EMBL" id="CAD7240097.1"/>
    </source>
</evidence>
<feature type="domain" description="RRM" evidence="11">
    <location>
        <begin position="219"/>
        <end position="328"/>
    </location>
</feature>
<evidence type="ECO:0000256" key="7">
    <source>
        <dbReference type="ARBA" id="ARBA00023242"/>
    </source>
</evidence>
<dbReference type="InterPro" id="IPR029000">
    <property type="entry name" value="Cyclophilin-like_dom_sf"/>
</dbReference>
<dbReference type="AlphaFoldDB" id="A0A7R8ZX30"/>
<evidence type="ECO:0000256" key="1">
    <source>
        <dbReference type="ARBA" id="ARBA00000971"/>
    </source>
</evidence>
<dbReference type="GO" id="GO:0003755">
    <property type="term" value="F:peptidyl-prolyl cis-trans isomerase activity"/>
    <property type="evidence" value="ECO:0007669"/>
    <property type="project" value="UniProtKB-KW"/>
</dbReference>
<feature type="compositionally biased region" description="Basic and acidic residues" evidence="9">
    <location>
        <begin position="552"/>
        <end position="636"/>
    </location>
</feature>
<dbReference type="Gene3D" id="2.40.100.10">
    <property type="entry name" value="Cyclophilin-like"/>
    <property type="match status" value="1"/>
</dbReference>
<comment type="catalytic activity">
    <reaction evidence="1">
        <text>[protein]-peptidylproline (omega=180) = [protein]-peptidylproline (omega=0)</text>
        <dbReference type="Rhea" id="RHEA:16237"/>
        <dbReference type="Rhea" id="RHEA-COMP:10747"/>
        <dbReference type="Rhea" id="RHEA-COMP:10748"/>
        <dbReference type="ChEBI" id="CHEBI:83833"/>
        <dbReference type="ChEBI" id="CHEBI:83834"/>
        <dbReference type="EC" id="5.2.1.8"/>
    </reaction>
</comment>
<evidence type="ECO:0000256" key="3">
    <source>
        <dbReference type="ARBA" id="ARBA00013194"/>
    </source>
</evidence>
<keyword evidence="6" id="KW-0413">Isomerase</keyword>
<dbReference type="InterPro" id="IPR032157">
    <property type="entry name" value="PAC4"/>
</dbReference>
<keyword evidence="4 8" id="KW-0694">RNA-binding</keyword>
<dbReference type="PRINTS" id="PR00153">
    <property type="entry name" value="CSAPPISMRASE"/>
</dbReference>
<feature type="domain" description="PPIase cyclophilin-type" evidence="10">
    <location>
        <begin position="1"/>
        <end position="140"/>
    </location>
</feature>
<gene>
    <name evidence="12" type="ORF">DSTB1V02_LOCUS134</name>
</gene>
<reference evidence="12" key="1">
    <citation type="submission" date="2020-11" db="EMBL/GenBank/DDBJ databases">
        <authorList>
            <person name="Tran Van P."/>
        </authorList>
    </citation>
    <scope>NUCLEOTIDE SEQUENCE</scope>
</reference>
<proteinExistence type="predicted"/>
<evidence type="ECO:0000256" key="6">
    <source>
        <dbReference type="ARBA" id="ARBA00023235"/>
    </source>
</evidence>
<dbReference type="GO" id="GO:0043248">
    <property type="term" value="P:proteasome assembly"/>
    <property type="evidence" value="ECO:0007669"/>
    <property type="project" value="InterPro"/>
</dbReference>
<feature type="compositionally biased region" description="Polar residues" evidence="9">
    <location>
        <begin position="749"/>
        <end position="768"/>
    </location>
</feature>
<keyword evidence="7" id="KW-0539">Nucleus</keyword>
<dbReference type="Pfam" id="PF00160">
    <property type="entry name" value="Pro_isomerase"/>
    <property type="match status" value="1"/>
</dbReference>
<dbReference type="SUPFAM" id="SSF50891">
    <property type="entry name" value="Cyclophilin-like"/>
    <property type="match status" value="1"/>
</dbReference>
<keyword evidence="13" id="KW-1185">Reference proteome</keyword>
<keyword evidence="5" id="KW-0697">Rotamase</keyword>
<dbReference type="PROSITE" id="PS50102">
    <property type="entry name" value="RRM"/>
    <property type="match status" value="1"/>
</dbReference>
<organism evidence="12">
    <name type="scientific">Darwinula stevensoni</name>
    <dbReference type="NCBI Taxonomy" id="69355"/>
    <lineage>
        <taxon>Eukaryota</taxon>
        <taxon>Metazoa</taxon>
        <taxon>Ecdysozoa</taxon>
        <taxon>Arthropoda</taxon>
        <taxon>Crustacea</taxon>
        <taxon>Oligostraca</taxon>
        <taxon>Ostracoda</taxon>
        <taxon>Podocopa</taxon>
        <taxon>Podocopida</taxon>
        <taxon>Darwinulocopina</taxon>
        <taxon>Darwinuloidea</taxon>
        <taxon>Darwinulidae</taxon>
        <taxon>Darwinula</taxon>
    </lineage>
</organism>
<dbReference type="InterPro" id="IPR000504">
    <property type="entry name" value="RRM_dom"/>
</dbReference>
<dbReference type="InterPro" id="IPR012677">
    <property type="entry name" value="Nucleotide-bd_a/b_plait_sf"/>
</dbReference>
<dbReference type="InterPro" id="IPR035538">
    <property type="entry name" value="Cyclophilin_PPIL4"/>
</dbReference>
<evidence type="ECO:0000256" key="2">
    <source>
        <dbReference type="ARBA" id="ARBA00004123"/>
    </source>
</evidence>
<dbReference type="CDD" id="cd01921">
    <property type="entry name" value="cyclophilin_RRM"/>
    <property type="match status" value="1"/>
</dbReference>
<dbReference type="InterPro" id="IPR035979">
    <property type="entry name" value="RBD_domain_sf"/>
</dbReference>
<sequence>MYACLNFLKLCKLKYYNFSLFHFVQRGFIAQTGDPSGTGRGGAAVFEMLYGSQARFFEAETKPKLKHKKMGTISMVNNGSNMHGSQFFLTLGEDLDYLDGVHTVFGEVAEGMDVILKLNDAICDEEWRPYKDIRITHTVILDDPLDDPTGLEYPDMSPEPTTEMLESGRIAVDEEIFDGRGKTLEELQEEIEAKEARARATILEMVGDLPDVDAAPPDNVLFVCKLNPVTSEDDLEIIFSRFGTILREKSSFYETIYLWLAELEEVDDAAEYFQSQQYCEVIRDQKTGNSLQYAFIEFEAPQACEDAYFKMDNVLIDDRRIHVDFSQSVAKLRRLYQCETITGLYKFGKSDAECVHLLGMPWSCIYKAVKRFKELVISFDYPRSGHPATVNAPKVRKCMPQLLGRNPNRSMHSVASPLGISSEYARKIAKDRLKLKPYKVQKVQLQTPAQQQAKLQKAKVLLKRFSHKGWEKILFTNEKIFTVAQHFNRQIYHFWLWNKHHPGCFWKHIYLAECGMVTGKGVEYSGGKGKQSGGRAEEENIQAYIHTLKASLKKEKEKRGQKHQSLEGRNMKREQKYSKGGSSREDGRYRENSPMDKRKDQRENSPKEKRHQREDTLKYQGRDKGSGIPSDKKGDQRQNSPKNKRGDQRGYSPGDKRRHGKHDTLRDKARDQRESSPRSKRGDAIEDSASQRSGKHNSPHDKRRDELGNEMSNMQKEVRKSSRDERQSSWKEMGNSAKESRTDFPRKSSCLNKRGQSLGDCQQSTDDLSQSHRHRGGGHKQSHKGDGDTAVPKKKAKQSFSPIVKKRQKKKQKRFVFSKRKKRSGGMVNESRSPSPGITIHTFTEPFQPDPVHYYVLRMRDSLLLWLGVGPRPALGDLAVAMATGTGEPIATKLLGNHSCVVSMAMAARLTRRLGKQVFLSCNLPLENVGLHAQVEKRLLDEITAKPEVF</sequence>
<evidence type="ECO:0000256" key="9">
    <source>
        <dbReference type="SAM" id="MobiDB-lite"/>
    </source>
</evidence>
<dbReference type="PANTHER" id="PTHR45843:SF1">
    <property type="entry name" value="PEPTIDYL-PROLYL CIS-TRANS ISOMERASE-LIKE 4"/>
    <property type="match status" value="1"/>
</dbReference>
<feature type="compositionally biased region" description="Basic and acidic residues" evidence="9">
    <location>
        <begin position="698"/>
        <end position="707"/>
    </location>
</feature>
<dbReference type="PANTHER" id="PTHR45843">
    <property type="entry name" value="PEPTIDYL-PROLYL CIS-TRANS ISOMERASE-LIKE 4"/>
    <property type="match status" value="1"/>
</dbReference>
<dbReference type="Gene3D" id="3.30.70.330">
    <property type="match status" value="1"/>
</dbReference>
<dbReference type="EMBL" id="CAJPEV010000008">
    <property type="protein sequence ID" value="CAG0878611.1"/>
    <property type="molecule type" value="Genomic_DNA"/>
</dbReference>
<evidence type="ECO:0000259" key="11">
    <source>
        <dbReference type="PROSITE" id="PS50102"/>
    </source>
</evidence>
<dbReference type="GO" id="GO:0005634">
    <property type="term" value="C:nucleus"/>
    <property type="evidence" value="ECO:0007669"/>
    <property type="project" value="UniProtKB-SubCell"/>
</dbReference>
<feature type="compositionally biased region" description="Basic residues" evidence="9">
    <location>
        <begin position="771"/>
        <end position="782"/>
    </location>
</feature>
<feature type="region of interest" description="Disordered" evidence="9">
    <location>
        <begin position="551"/>
        <end position="837"/>
    </location>
</feature>
<feature type="compositionally biased region" description="Basic residues" evidence="9">
    <location>
        <begin position="804"/>
        <end position="824"/>
    </location>
</feature>
<evidence type="ECO:0000256" key="5">
    <source>
        <dbReference type="ARBA" id="ARBA00023110"/>
    </source>
</evidence>
<evidence type="ECO:0000259" key="10">
    <source>
        <dbReference type="PROSITE" id="PS50072"/>
    </source>
</evidence>